<feature type="domain" description="Nucleotidyl transferase" evidence="10">
    <location>
        <begin position="21"/>
        <end position="288"/>
    </location>
</feature>
<evidence type="ECO:0000259" key="10">
    <source>
        <dbReference type="Pfam" id="PF00483"/>
    </source>
</evidence>
<evidence type="ECO:0000313" key="13">
    <source>
        <dbReference type="Proteomes" id="UP000669605"/>
    </source>
</evidence>
<reference evidence="12 13" key="1">
    <citation type="journal article" date="2020" name="Curr. Microbiol.">
        <title>Tepidiphilus baoligensis sp. nov., a Novel Bacterium of the Family Hydrogenophilaceae Isolated from an Oil Reservoir.</title>
        <authorList>
            <person name="Zhang X."/>
            <person name="Wang G."/>
            <person name="Ma X."/>
            <person name="Yu J."/>
            <person name="You J."/>
            <person name="Xue Y."/>
            <person name="Ma Y."/>
        </authorList>
    </citation>
    <scope>NUCLEOTIDE SEQUENCE [LARGE SCALE GENOMIC DNA]</scope>
    <source>
        <strain evidence="12 13">B18-69</strain>
    </source>
</reference>
<evidence type="ECO:0000256" key="1">
    <source>
        <dbReference type="ARBA" id="ARBA00010443"/>
    </source>
</evidence>
<dbReference type="HAMAP" id="MF_00624">
    <property type="entry name" value="GlgC"/>
    <property type="match status" value="1"/>
</dbReference>
<keyword evidence="13" id="KW-1185">Reference proteome</keyword>
<gene>
    <name evidence="9 12" type="primary">glgC</name>
    <name evidence="12" type="ORF">GV368_04980</name>
</gene>
<evidence type="ECO:0000256" key="9">
    <source>
        <dbReference type="HAMAP-Rule" id="MF_00624"/>
    </source>
</evidence>
<dbReference type="InterPro" id="IPR056818">
    <property type="entry name" value="GlmU/GlgC-like_hexapep"/>
</dbReference>
<protein>
    <recommendedName>
        <fullName evidence="9">Glucose-1-phosphate adenylyltransferase</fullName>
        <ecNumber evidence="9">2.7.7.27</ecNumber>
    </recommendedName>
    <alternativeName>
        <fullName evidence="9">ADP-glucose pyrophosphorylase</fullName>
        <shortName evidence="9">ADPGlc PPase</shortName>
    </alternativeName>
    <alternativeName>
        <fullName evidence="9">ADP-glucose synthase</fullName>
    </alternativeName>
</protein>
<keyword evidence="8 9" id="KW-0119">Carbohydrate metabolism</keyword>
<feature type="binding site" evidence="9">
    <location>
        <position position="115"/>
    </location>
    <ligand>
        <name>alpha-D-glucose 1-phosphate</name>
        <dbReference type="ChEBI" id="CHEBI:58601"/>
    </ligand>
</feature>
<keyword evidence="6 9" id="KW-0067">ATP-binding</keyword>
<dbReference type="EC" id="2.7.7.27" evidence="9"/>
<dbReference type="NCBIfam" id="TIGR02091">
    <property type="entry name" value="glgC"/>
    <property type="match status" value="1"/>
</dbReference>
<keyword evidence="7 9" id="KW-0320">Glycogen biosynthesis</keyword>
<dbReference type="NCBIfam" id="NF001947">
    <property type="entry name" value="PRK00725.1"/>
    <property type="match status" value="1"/>
</dbReference>
<keyword evidence="5 9" id="KW-0547">Nucleotide-binding</keyword>
<organism evidence="12 13">
    <name type="scientific">Tepidiphilus baoligensis</name>
    <dbReference type="NCBI Taxonomy" id="2698687"/>
    <lineage>
        <taxon>Bacteria</taxon>
        <taxon>Pseudomonadati</taxon>
        <taxon>Pseudomonadota</taxon>
        <taxon>Hydrogenophilia</taxon>
        <taxon>Hydrogenophilales</taxon>
        <taxon>Hydrogenophilaceae</taxon>
        <taxon>Tepidiphilus</taxon>
    </lineage>
</organism>
<dbReference type="InterPro" id="IPR005835">
    <property type="entry name" value="NTP_transferase_dom"/>
</dbReference>
<dbReference type="PANTHER" id="PTHR43523">
    <property type="entry name" value="GLUCOSE-1-PHOSPHATE ADENYLYLTRANSFERASE-RELATED"/>
    <property type="match status" value="1"/>
</dbReference>
<feature type="binding site" evidence="9">
    <location>
        <begin position="195"/>
        <end position="196"/>
    </location>
    <ligand>
        <name>alpha-D-glucose 1-phosphate</name>
        <dbReference type="ChEBI" id="CHEBI:58601"/>
    </ligand>
</feature>
<dbReference type="CDD" id="cd02508">
    <property type="entry name" value="ADP_Glucose_PP"/>
    <property type="match status" value="1"/>
</dbReference>
<feature type="domain" description="Glucose-1-phosphate adenylyltransferase/Bifunctional protein GlmU-like C-terminal hexapeptide" evidence="11">
    <location>
        <begin position="311"/>
        <end position="415"/>
    </location>
</feature>
<comment type="caution">
    <text evidence="12">The sequence shown here is derived from an EMBL/GenBank/DDBJ whole genome shotgun (WGS) entry which is preliminary data.</text>
</comment>
<dbReference type="Proteomes" id="UP000669605">
    <property type="component" value="Unassembled WGS sequence"/>
</dbReference>
<dbReference type="GO" id="GO:0008878">
    <property type="term" value="F:glucose-1-phosphate adenylyltransferase activity"/>
    <property type="evidence" value="ECO:0007669"/>
    <property type="project" value="UniProtKB-EC"/>
</dbReference>
<dbReference type="InterPro" id="IPR023049">
    <property type="entry name" value="GlgC_bac"/>
</dbReference>
<dbReference type="RefSeq" id="WP_169115718.1">
    <property type="nucleotide sequence ID" value="NZ_JAAAUB010000005.1"/>
</dbReference>
<dbReference type="InterPro" id="IPR005836">
    <property type="entry name" value="ADP_Glu_pyroP_CS"/>
</dbReference>
<evidence type="ECO:0000259" key="11">
    <source>
        <dbReference type="Pfam" id="PF24894"/>
    </source>
</evidence>
<dbReference type="Gene3D" id="3.90.550.10">
    <property type="entry name" value="Spore Coat Polysaccharide Biosynthesis Protein SpsA, Chain A"/>
    <property type="match status" value="1"/>
</dbReference>
<evidence type="ECO:0000256" key="6">
    <source>
        <dbReference type="ARBA" id="ARBA00022840"/>
    </source>
</evidence>
<evidence type="ECO:0000256" key="3">
    <source>
        <dbReference type="ARBA" id="ARBA00022679"/>
    </source>
</evidence>
<dbReference type="SUPFAM" id="SSF51161">
    <property type="entry name" value="Trimeric LpxA-like enzymes"/>
    <property type="match status" value="1"/>
</dbReference>
<dbReference type="NCBIfam" id="NF002023">
    <property type="entry name" value="PRK00844.1"/>
    <property type="match status" value="1"/>
</dbReference>
<sequence length="429" mass="47682">MQEKSTVPASSAERQMRHTLALVLAGGRGSRLKELTRWRAKPALPFGGKYRIIDFVLSNCVNSGIRRIGVLTQYAPHSLIRHLQYGWNFLRHEIGEFVAVLPASQDGAQGEQGWYCGTADAIYQNIDMIARYCPGHVFVLAGDHVYTMDYGRMLMAHLASGAELTVGCIEVPRESARAFGVMSVDAQGRVEHFLEKPADPPGLPGRPQRSLVSMGIYVFDAQVLLDEVSRDHDDPHSSHDFGADVLPGMIARGARVFAYPFVNQAGRPDYWRDVGTIAAYWEANMDLCAIEPALNLYDADWPIWTYQPQRPPAKFAFDEDRRRGMALDALVADGVVLSGASVRRCIVSTDCFLHSYARVEDSILLPQVEIGRHCRIRRAIIDRGCVLPPGTEIGYDVEHDRERFCVDPDSGIVVVTPVMLGRTFPLVAK</sequence>
<feature type="binding site" evidence="9">
    <location>
        <position position="180"/>
    </location>
    <ligand>
        <name>alpha-D-glucose 1-phosphate</name>
        <dbReference type="ChEBI" id="CHEBI:58601"/>
    </ligand>
</feature>
<dbReference type="Gene3D" id="2.160.10.10">
    <property type="entry name" value="Hexapeptide repeat proteins"/>
    <property type="match status" value="1"/>
</dbReference>
<keyword evidence="4 9" id="KW-0548">Nucleotidyltransferase</keyword>
<dbReference type="InterPro" id="IPR011831">
    <property type="entry name" value="ADP-Glc_PPase"/>
</dbReference>
<comment type="catalytic activity">
    <reaction evidence="9">
        <text>alpha-D-glucose 1-phosphate + ATP + H(+) = ADP-alpha-D-glucose + diphosphate</text>
        <dbReference type="Rhea" id="RHEA:12120"/>
        <dbReference type="ChEBI" id="CHEBI:15378"/>
        <dbReference type="ChEBI" id="CHEBI:30616"/>
        <dbReference type="ChEBI" id="CHEBI:33019"/>
        <dbReference type="ChEBI" id="CHEBI:57498"/>
        <dbReference type="ChEBI" id="CHEBI:58601"/>
        <dbReference type="EC" id="2.7.7.27"/>
    </reaction>
</comment>
<dbReference type="EMBL" id="JAAAUB010000005">
    <property type="protein sequence ID" value="NMH16469.1"/>
    <property type="molecule type" value="Genomic_DNA"/>
</dbReference>
<evidence type="ECO:0000256" key="4">
    <source>
        <dbReference type="ARBA" id="ARBA00022695"/>
    </source>
</evidence>
<evidence type="ECO:0000256" key="2">
    <source>
        <dbReference type="ARBA" id="ARBA00022600"/>
    </source>
</evidence>
<feature type="binding site" evidence="9">
    <location>
        <position position="213"/>
    </location>
    <ligand>
        <name>alpha-D-glucose 1-phosphate</name>
        <dbReference type="ChEBI" id="CHEBI:58601"/>
    </ligand>
</feature>
<dbReference type="Pfam" id="PF24894">
    <property type="entry name" value="Hexapep_GlmU"/>
    <property type="match status" value="1"/>
</dbReference>
<evidence type="ECO:0000256" key="5">
    <source>
        <dbReference type="ARBA" id="ARBA00022741"/>
    </source>
</evidence>
<comment type="function">
    <text evidence="9">Involved in the biosynthesis of ADP-glucose, a building block required for the elongation reactions to produce glycogen. Catalyzes the reaction between ATP and alpha-D-glucose 1-phosphate (G1P) to produce pyrophosphate and ADP-Glc.</text>
</comment>
<keyword evidence="2 9" id="KW-0321">Glycogen metabolism</keyword>
<accession>A0ABX1QLB4</accession>
<name>A0ABX1QLB4_9PROT</name>
<dbReference type="SUPFAM" id="SSF53448">
    <property type="entry name" value="Nucleotide-diphospho-sugar transferases"/>
    <property type="match status" value="1"/>
</dbReference>
<dbReference type="Pfam" id="PF00483">
    <property type="entry name" value="NTP_transferase"/>
    <property type="match status" value="1"/>
</dbReference>
<feature type="site" description="Could play a key role in the communication between the regulatory and the substrate sites" evidence="9">
    <location>
        <position position="114"/>
    </location>
</feature>
<dbReference type="CDD" id="cd04651">
    <property type="entry name" value="LbH_G1P_AT_C"/>
    <property type="match status" value="1"/>
</dbReference>
<comment type="similarity">
    <text evidence="1 9">Belongs to the bacterial/plant glucose-1-phosphate adenylyltransferase family.</text>
</comment>
<dbReference type="InterPro" id="IPR029044">
    <property type="entry name" value="Nucleotide-diphossugar_trans"/>
</dbReference>
<dbReference type="PROSITE" id="PS00809">
    <property type="entry name" value="ADP_GLC_PYROPHOSPH_2"/>
    <property type="match status" value="1"/>
</dbReference>
<evidence type="ECO:0000256" key="7">
    <source>
        <dbReference type="ARBA" id="ARBA00023056"/>
    </source>
</evidence>
<feature type="site" description="Could play a key role in the communication between the regulatory and the substrate sites" evidence="9">
    <location>
        <position position="73"/>
    </location>
</feature>
<dbReference type="PROSITE" id="PS00810">
    <property type="entry name" value="ADP_GLC_PYROPHOSPH_3"/>
    <property type="match status" value="1"/>
</dbReference>
<dbReference type="InterPro" id="IPR011004">
    <property type="entry name" value="Trimer_LpxA-like_sf"/>
</dbReference>
<comment type="pathway">
    <text evidence="9">Glycan biosynthesis; glycogen biosynthesis.</text>
</comment>
<dbReference type="PROSITE" id="PS00808">
    <property type="entry name" value="ADP_GLC_PYROPHOSPH_1"/>
    <property type="match status" value="1"/>
</dbReference>
<proteinExistence type="inferred from homology"/>
<evidence type="ECO:0000256" key="8">
    <source>
        <dbReference type="ARBA" id="ARBA00023277"/>
    </source>
</evidence>
<keyword evidence="3 9" id="KW-0808">Transferase</keyword>
<dbReference type="PANTHER" id="PTHR43523:SF2">
    <property type="entry name" value="GLUCOSE-1-PHOSPHATE ADENYLYLTRANSFERASE"/>
    <property type="match status" value="1"/>
</dbReference>
<comment type="subunit">
    <text evidence="9">Homotetramer.</text>
</comment>
<evidence type="ECO:0000313" key="12">
    <source>
        <dbReference type="EMBL" id="NMH16469.1"/>
    </source>
</evidence>